<gene>
    <name evidence="1" type="ORF">ACFSUE_04890</name>
</gene>
<reference evidence="2" key="1">
    <citation type="journal article" date="2019" name="Int. J. Syst. Evol. Microbiol.">
        <title>The Global Catalogue of Microorganisms (GCM) 10K type strain sequencing project: providing services to taxonomists for standard genome sequencing and annotation.</title>
        <authorList>
            <consortium name="The Broad Institute Genomics Platform"/>
            <consortium name="The Broad Institute Genome Sequencing Center for Infectious Disease"/>
            <person name="Wu L."/>
            <person name="Ma J."/>
        </authorList>
    </citation>
    <scope>NUCLEOTIDE SEQUENCE [LARGE SCALE GENOMIC DNA]</scope>
    <source>
        <strain evidence="2">TISTR 2466</strain>
    </source>
</reference>
<protein>
    <submittedName>
        <fullName evidence="1">Uncharacterized protein</fullName>
    </submittedName>
</protein>
<dbReference type="Proteomes" id="UP001597399">
    <property type="component" value="Unassembled WGS sequence"/>
</dbReference>
<organism evidence="1 2">
    <name type="scientific">Sporolactobacillus shoreicorticis</name>
    <dbReference type="NCBI Taxonomy" id="1923877"/>
    <lineage>
        <taxon>Bacteria</taxon>
        <taxon>Bacillati</taxon>
        <taxon>Bacillota</taxon>
        <taxon>Bacilli</taxon>
        <taxon>Bacillales</taxon>
        <taxon>Sporolactobacillaceae</taxon>
        <taxon>Sporolactobacillus</taxon>
    </lineage>
</organism>
<accession>A0ABW5S1T0</accession>
<comment type="caution">
    <text evidence="1">The sequence shown here is derived from an EMBL/GenBank/DDBJ whole genome shotgun (WGS) entry which is preliminary data.</text>
</comment>
<proteinExistence type="predicted"/>
<sequence>MLIYENRTRKIEAYMLDREHWDDFALLFGERGACGGCWCMYWRLKKAQFEAQKGEKNKQAMRQLVENGQPVGVLLYIDSQPAGWCAAAPREEYKRL</sequence>
<dbReference type="RefSeq" id="WP_253063184.1">
    <property type="nucleotide sequence ID" value="NZ_JAMXWM010000019.1"/>
</dbReference>
<name>A0ABW5S1T0_9BACL</name>
<evidence type="ECO:0000313" key="1">
    <source>
        <dbReference type="EMBL" id="MFD2692969.1"/>
    </source>
</evidence>
<evidence type="ECO:0000313" key="2">
    <source>
        <dbReference type="Proteomes" id="UP001597399"/>
    </source>
</evidence>
<dbReference type="EMBL" id="JBHUMQ010000013">
    <property type="protein sequence ID" value="MFD2692969.1"/>
    <property type="molecule type" value="Genomic_DNA"/>
</dbReference>
<keyword evidence="2" id="KW-1185">Reference proteome</keyword>